<dbReference type="EMBL" id="BDDD01015894">
    <property type="protein sequence ID" value="GAV93122.1"/>
    <property type="molecule type" value="Genomic_DNA"/>
</dbReference>
<feature type="domain" description="Bet v I/Major latex protein" evidence="1">
    <location>
        <begin position="1"/>
        <end position="88"/>
    </location>
</feature>
<organism evidence="3 4">
    <name type="scientific">Cephalotus follicularis</name>
    <name type="common">Albany pitcher plant</name>
    <dbReference type="NCBI Taxonomy" id="3775"/>
    <lineage>
        <taxon>Eukaryota</taxon>
        <taxon>Viridiplantae</taxon>
        <taxon>Streptophyta</taxon>
        <taxon>Embryophyta</taxon>
        <taxon>Tracheophyta</taxon>
        <taxon>Spermatophyta</taxon>
        <taxon>Magnoliopsida</taxon>
        <taxon>eudicotyledons</taxon>
        <taxon>Gunneridae</taxon>
        <taxon>Pentapetalae</taxon>
        <taxon>rosids</taxon>
        <taxon>fabids</taxon>
        <taxon>Oxalidales</taxon>
        <taxon>Cephalotaceae</taxon>
        <taxon>Cephalotus</taxon>
    </lineage>
</organism>
<dbReference type="Pfam" id="PF00407">
    <property type="entry name" value="Bet_v_1"/>
    <property type="match status" value="1"/>
</dbReference>
<keyword evidence="4" id="KW-1185">Reference proteome</keyword>
<feature type="non-terminal residue" evidence="3">
    <location>
        <position position="1"/>
    </location>
</feature>
<evidence type="ECO:0000313" key="4">
    <source>
        <dbReference type="Proteomes" id="UP000187406"/>
    </source>
</evidence>
<gene>
    <name evidence="2" type="ORF">CFOL_v3_36500</name>
    <name evidence="3" type="ORF">CFOL_v3_36501</name>
</gene>
<name>A0A1Q3DLB5_CEPFO</name>
<reference evidence="4" key="1">
    <citation type="submission" date="2016-04" db="EMBL/GenBank/DDBJ databases">
        <title>Cephalotus genome sequencing.</title>
        <authorList>
            <person name="Fukushima K."/>
            <person name="Hasebe M."/>
            <person name="Fang X."/>
        </authorList>
    </citation>
    <scope>NUCLEOTIDE SEQUENCE [LARGE SCALE GENOMIC DNA]</scope>
    <source>
        <strain evidence="4">cv. St1</strain>
    </source>
</reference>
<evidence type="ECO:0000313" key="3">
    <source>
        <dbReference type="EMBL" id="GAV93123.1"/>
    </source>
</evidence>
<reference evidence="3" key="2">
    <citation type="journal article" date="2017" name="Nat. Ecol. Evol.">
        <title>Genome of the pitcher plant Cephalotus reveals genetic changes associated with carnivory.</title>
        <authorList>
            <person name="Fukushima K."/>
            <person name="Fang X."/>
            <person name="Alvarez-Ponce D."/>
            <person name="Cai H."/>
            <person name="Carretero-Paulet L."/>
            <person name="Chen C."/>
            <person name="Chang T."/>
            <person name="Farr K.M."/>
            <person name="Fujita T."/>
            <person name="Hiwatashi Y."/>
            <person name="Hoshi Y."/>
            <person name="Imai T."/>
            <person name="Kasahara M."/>
            <person name="Librado P."/>
            <person name="Mao L."/>
            <person name="Mori H."/>
            <person name="Nishiyama T."/>
            <person name="Nozawa M."/>
            <person name="Palfalvi G."/>
            <person name="Pollard S.T."/>
            <person name="Rozas J."/>
            <person name="Sanchez-Gracia A."/>
            <person name="Sankoff D."/>
            <person name="Shibata T.F."/>
            <person name="Shigenobu S."/>
            <person name="Sumikawa N."/>
            <person name="Uzawa T."/>
            <person name="Xie M."/>
            <person name="Zheng C."/>
            <person name="Pollock D.D."/>
            <person name="Albert V.A."/>
            <person name="Li S."/>
            <person name="Hasebe M."/>
        </authorList>
    </citation>
    <scope>NUCLEOTIDE SEQUENCE</scope>
    <source>
        <strain evidence="3">St1</strain>
    </source>
</reference>
<dbReference type="PANTHER" id="PTHR31907">
    <property type="entry name" value="MLP-LIKE PROTEIN 423"/>
    <property type="match status" value="1"/>
</dbReference>
<protein>
    <submittedName>
        <fullName evidence="3">Bet_v_1 domain-containing protein</fullName>
    </submittedName>
</protein>
<dbReference type="OrthoDB" id="1858121at2759"/>
<proteinExistence type="predicted"/>
<evidence type="ECO:0000313" key="2">
    <source>
        <dbReference type="EMBL" id="GAV93122.1"/>
    </source>
</evidence>
<evidence type="ECO:0000259" key="1">
    <source>
        <dbReference type="SMART" id="SM01037"/>
    </source>
</evidence>
<accession>A0A1Q3DLB5</accession>
<dbReference type="AlphaFoldDB" id="A0A1Q3DLB5"/>
<dbReference type="Gene3D" id="3.30.530.20">
    <property type="match status" value="1"/>
</dbReference>
<comment type="caution">
    <text evidence="3">The sequence shown here is derived from an EMBL/GenBank/DDBJ whole genome shotgun (WGS) entry which is preliminary data.</text>
</comment>
<dbReference type="InterPro" id="IPR000916">
    <property type="entry name" value="Bet_v_I/MLP"/>
</dbReference>
<dbReference type="InterPro" id="IPR051761">
    <property type="entry name" value="MLP-like_ligand-binding"/>
</dbReference>
<sequence length="88" mass="9877">TLYGKLQTDVVIQAPADKFHELFSSRPHHVSRVSPDKIQACTLHEGDYGKPGSIVIWSYVHDGKAKTAKDLIEAIDEEKNSITFRVLE</sequence>
<dbReference type="EMBL" id="BDDD01015895">
    <property type="protein sequence ID" value="GAV93123.1"/>
    <property type="molecule type" value="Genomic_DNA"/>
</dbReference>
<dbReference type="Proteomes" id="UP000187406">
    <property type="component" value="Unassembled WGS sequence"/>
</dbReference>
<dbReference type="InterPro" id="IPR023393">
    <property type="entry name" value="START-like_dom_sf"/>
</dbReference>
<dbReference type="SMART" id="SM01037">
    <property type="entry name" value="Bet_v_1"/>
    <property type="match status" value="1"/>
</dbReference>
<dbReference type="SUPFAM" id="SSF55961">
    <property type="entry name" value="Bet v1-like"/>
    <property type="match status" value="1"/>
</dbReference>
<feature type="non-terminal residue" evidence="3">
    <location>
        <position position="88"/>
    </location>
</feature>
<dbReference type="GO" id="GO:0006952">
    <property type="term" value="P:defense response"/>
    <property type="evidence" value="ECO:0007669"/>
    <property type="project" value="InterPro"/>
</dbReference>